<evidence type="ECO:0000256" key="8">
    <source>
        <dbReference type="ARBA" id="ARBA00023136"/>
    </source>
</evidence>
<dbReference type="Pfam" id="PF02743">
    <property type="entry name" value="dCache_1"/>
    <property type="match status" value="1"/>
</dbReference>
<proteinExistence type="predicted"/>
<evidence type="ECO:0000256" key="2">
    <source>
        <dbReference type="ARBA" id="ARBA00022475"/>
    </source>
</evidence>
<evidence type="ECO:0000256" key="3">
    <source>
        <dbReference type="ARBA" id="ARBA00022553"/>
    </source>
</evidence>
<sequence>MKFTRIRSLINAYYLVLLLVSMLVSSLLYQRINVKFTEEKISEVSMQTLNAIHAGVESLTDSANNYSQMIAANNTVQAVLSNPLQEDIAISTGLLKTALYDFMLAEPSISSIHLFDNYGNNYDISHRPAMILQVSRIESTEWYQEVVDKHGKAIWRKNAGGIYKLGTNDTDFISLIRVINDLNNSRQIGIIVINIPVSELKKSYERSVNADKPDLMIESEHETLIGFERPSLTGFNDSDDISIPPVGSVYKTVGGQRYLFSIFASPVNGWKLTSAQPLGEWASPYKQFNLVLFLIMLFNFLFLFIGSVWISRVITMPILHLLRSMKKVEFGEFNPVQFEAFTDELKQLRDRYNNMIATTEQALIREKEEQATIRRLELDILQQQIKPHFLYNTLESAGYLALSGSNRDAYSLITALASYYRRSLSKGSEVITLKQEIEIARNYLKIQGIRYPNIFNDEYVVDKEAEDILIPKLSLQPLVENALYHGIRQLGQCGVIKILANIDGRRLKVTVADDGVGMDSKTLEKLTSGQTDGGEASFGLQGTLRRLQLYYGKGMSYTIESAPGKGTIISLFIPLWEGRANGRSND</sequence>
<dbReference type="EC" id="2.7.13.3" evidence="12"/>
<keyword evidence="8 10" id="KW-0472">Membrane</keyword>
<dbReference type="Gene3D" id="3.30.565.10">
    <property type="entry name" value="Histidine kinase-like ATPase, C-terminal domain"/>
    <property type="match status" value="1"/>
</dbReference>
<dbReference type="Proteomes" id="UP001596105">
    <property type="component" value="Unassembled WGS sequence"/>
</dbReference>
<evidence type="ECO:0000313" key="13">
    <source>
        <dbReference type="Proteomes" id="UP001596105"/>
    </source>
</evidence>
<dbReference type="InterPro" id="IPR033479">
    <property type="entry name" value="dCache_1"/>
</dbReference>
<keyword evidence="2" id="KW-1003">Cell membrane</keyword>
<dbReference type="Gene3D" id="6.10.340.10">
    <property type="match status" value="1"/>
</dbReference>
<comment type="subcellular location">
    <subcellularLocation>
        <location evidence="1">Cell membrane</location>
        <topology evidence="1">Multi-pass membrane protein</topology>
    </subcellularLocation>
</comment>
<dbReference type="EMBL" id="JBHSMH010000025">
    <property type="protein sequence ID" value="MFC5469086.1"/>
    <property type="molecule type" value="Genomic_DNA"/>
</dbReference>
<feature type="coiled-coil region" evidence="9">
    <location>
        <begin position="338"/>
        <end position="369"/>
    </location>
</feature>
<gene>
    <name evidence="12" type="ORF">ACFPPD_10165</name>
</gene>
<evidence type="ECO:0000259" key="11">
    <source>
        <dbReference type="PROSITE" id="PS50885"/>
    </source>
</evidence>
<comment type="caution">
    <text evidence="12">The sequence shown here is derived from an EMBL/GenBank/DDBJ whole genome shotgun (WGS) entry which is preliminary data.</text>
</comment>
<name>A0ABW0LWJ0_9BACL</name>
<dbReference type="Pfam" id="PF02518">
    <property type="entry name" value="HATPase_c"/>
    <property type="match status" value="1"/>
</dbReference>
<keyword evidence="9" id="KW-0175">Coiled coil</keyword>
<keyword evidence="5 10" id="KW-0812">Transmembrane</keyword>
<dbReference type="SMART" id="SM00387">
    <property type="entry name" value="HATPase_c"/>
    <property type="match status" value="1"/>
</dbReference>
<organism evidence="12 13">
    <name type="scientific">Cohnella suwonensis</name>
    <dbReference type="NCBI Taxonomy" id="696072"/>
    <lineage>
        <taxon>Bacteria</taxon>
        <taxon>Bacillati</taxon>
        <taxon>Bacillota</taxon>
        <taxon>Bacilli</taxon>
        <taxon>Bacillales</taxon>
        <taxon>Paenibacillaceae</taxon>
        <taxon>Cohnella</taxon>
    </lineage>
</organism>
<feature type="transmembrane region" description="Helical" evidence="10">
    <location>
        <begin position="290"/>
        <end position="315"/>
    </location>
</feature>
<dbReference type="InterPro" id="IPR036890">
    <property type="entry name" value="HATPase_C_sf"/>
</dbReference>
<keyword evidence="6 12" id="KW-0418">Kinase</keyword>
<dbReference type="PANTHER" id="PTHR34220">
    <property type="entry name" value="SENSOR HISTIDINE KINASE YPDA"/>
    <property type="match status" value="1"/>
</dbReference>
<accession>A0ABW0LWJ0</accession>
<keyword evidence="3" id="KW-0597">Phosphoprotein</keyword>
<dbReference type="SUPFAM" id="SSF55874">
    <property type="entry name" value="ATPase domain of HSP90 chaperone/DNA topoisomerase II/histidine kinase"/>
    <property type="match status" value="1"/>
</dbReference>
<keyword evidence="13" id="KW-1185">Reference proteome</keyword>
<reference evidence="13" key="1">
    <citation type="journal article" date="2019" name="Int. J. Syst. Evol. Microbiol.">
        <title>The Global Catalogue of Microorganisms (GCM) 10K type strain sequencing project: providing services to taxonomists for standard genome sequencing and annotation.</title>
        <authorList>
            <consortium name="The Broad Institute Genomics Platform"/>
            <consortium name="The Broad Institute Genome Sequencing Center for Infectious Disease"/>
            <person name="Wu L."/>
            <person name="Ma J."/>
        </authorList>
    </citation>
    <scope>NUCLEOTIDE SEQUENCE [LARGE SCALE GENOMIC DNA]</scope>
    <source>
        <strain evidence="13">CCUG 57113</strain>
    </source>
</reference>
<dbReference type="InterPro" id="IPR010559">
    <property type="entry name" value="Sig_transdc_His_kin_internal"/>
</dbReference>
<evidence type="ECO:0000313" key="12">
    <source>
        <dbReference type="EMBL" id="MFC5469086.1"/>
    </source>
</evidence>
<dbReference type="InterPro" id="IPR050640">
    <property type="entry name" value="Bact_2-comp_sensor_kinase"/>
</dbReference>
<evidence type="ECO:0000256" key="9">
    <source>
        <dbReference type="SAM" id="Coils"/>
    </source>
</evidence>
<feature type="domain" description="HAMP" evidence="11">
    <location>
        <begin position="312"/>
        <end position="364"/>
    </location>
</feature>
<dbReference type="GO" id="GO:0004673">
    <property type="term" value="F:protein histidine kinase activity"/>
    <property type="evidence" value="ECO:0007669"/>
    <property type="project" value="UniProtKB-EC"/>
</dbReference>
<keyword evidence="7 10" id="KW-1133">Transmembrane helix</keyword>
<keyword evidence="4 12" id="KW-0808">Transferase</keyword>
<dbReference type="PROSITE" id="PS50885">
    <property type="entry name" value="HAMP"/>
    <property type="match status" value="1"/>
</dbReference>
<evidence type="ECO:0000256" key="10">
    <source>
        <dbReference type="SAM" id="Phobius"/>
    </source>
</evidence>
<evidence type="ECO:0000256" key="5">
    <source>
        <dbReference type="ARBA" id="ARBA00022692"/>
    </source>
</evidence>
<dbReference type="PANTHER" id="PTHR34220:SF7">
    <property type="entry name" value="SENSOR HISTIDINE KINASE YPDA"/>
    <property type="match status" value="1"/>
</dbReference>
<dbReference type="InterPro" id="IPR003594">
    <property type="entry name" value="HATPase_dom"/>
</dbReference>
<dbReference type="InterPro" id="IPR003660">
    <property type="entry name" value="HAMP_dom"/>
</dbReference>
<dbReference type="RefSeq" id="WP_209748790.1">
    <property type="nucleotide sequence ID" value="NZ_JBHSMH010000025.1"/>
</dbReference>
<evidence type="ECO:0000256" key="7">
    <source>
        <dbReference type="ARBA" id="ARBA00022989"/>
    </source>
</evidence>
<dbReference type="Pfam" id="PF06580">
    <property type="entry name" value="His_kinase"/>
    <property type="match status" value="1"/>
</dbReference>
<evidence type="ECO:0000256" key="4">
    <source>
        <dbReference type="ARBA" id="ARBA00022679"/>
    </source>
</evidence>
<protein>
    <submittedName>
        <fullName evidence="12">Sensor histidine kinase</fullName>
        <ecNumber evidence="12">2.7.13.3</ecNumber>
    </submittedName>
</protein>
<feature type="transmembrane region" description="Helical" evidence="10">
    <location>
        <begin position="12"/>
        <end position="29"/>
    </location>
</feature>
<evidence type="ECO:0000256" key="6">
    <source>
        <dbReference type="ARBA" id="ARBA00022777"/>
    </source>
</evidence>
<evidence type="ECO:0000256" key="1">
    <source>
        <dbReference type="ARBA" id="ARBA00004651"/>
    </source>
</evidence>